<feature type="binding site" evidence="3">
    <location>
        <position position="27"/>
    </location>
    <ligand>
        <name>substrate</name>
    </ligand>
</feature>
<evidence type="ECO:0000256" key="2">
    <source>
        <dbReference type="PIRSR" id="PIRSR610972-1"/>
    </source>
</evidence>
<dbReference type="GO" id="GO:0000287">
    <property type="term" value="F:magnesium ion binding"/>
    <property type="evidence" value="ECO:0007669"/>
    <property type="project" value="InterPro"/>
</dbReference>
<keyword evidence="7" id="KW-1185">Reference proteome</keyword>
<dbReference type="Pfam" id="PF00702">
    <property type="entry name" value="Hydrolase"/>
    <property type="match status" value="1"/>
</dbReference>
<dbReference type="AlphaFoldDB" id="A0A5A7MW77"/>
<sequence>MSQTYKAVLFDLDGVLADSAREHYAAWKRLADELGLAFDEQKNERLKGVSRMASLDILLEDAPRPYSDAEKHALATRKNGYYQAIIQKVTPDALLPGARQALEACKALGLKTALASASRNAPLLIDRLGIGPLMDFIADAGAAKQSKPAPDIFLMAAKGVAVPPERCLALDDAAAGVLSAKAAGCYVVGVGDADILAAANAIIPDIAAFDPKSYLD</sequence>
<dbReference type="InterPro" id="IPR036412">
    <property type="entry name" value="HAD-like_sf"/>
</dbReference>
<feature type="binding site" evidence="3">
    <location>
        <position position="54"/>
    </location>
    <ligand>
        <name>substrate</name>
    </ligand>
</feature>
<evidence type="ECO:0000256" key="5">
    <source>
        <dbReference type="PIRSR" id="PIRSR610972-4"/>
    </source>
</evidence>
<keyword evidence="4" id="KW-0460">Magnesium</keyword>
<accession>A0A5A7MW77</accession>
<proteinExistence type="inferred from homology"/>
<dbReference type="PANTHER" id="PTHR43481:SF4">
    <property type="entry name" value="GLYCEROL-1-PHOSPHATE PHOSPHOHYDROLASE 1-RELATED"/>
    <property type="match status" value="1"/>
</dbReference>
<dbReference type="InterPro" id="IPR010976">
    <property type="entry name" value="B-phosphoglucomutase_hydrolase"/>
</dbReference>
<dbReference type="GO" id="GO:0005975">
    <property type="term" value="P:carbohydrate metabolic process"/>
    <property type="evidence" value="ECO:0007669"/>
    <property type="project" value="InterPro"/>
</dbReference>
<dbReference type="InterPro" id="IPR023214">
    <property type="entry name" value="HAD_sf"/>
</dbReference>
<dbReference type="InterPro" id="IPR051806">
    <property type="entry name" value="HAD-like_SPP"/>
</dbReference>
<dbReference type="NCBIfam" id="TIGR01990">
    <property type="entry name" value="bPGM"/>
    <property type="match status" value="1"/>
</dbReference>
<dbReference type="Proteomes" id="UP000325187">
    <property type="component" value="Unassembled WGS sequence"/>
</dbReference>
<name>A0A5A7MW77_9PROT</name>
<dbReference type="EMBL" id="BKCM01000003">
    <property type="protein sequence ID" value="GER00293.1"/>
    <property type="molecule type" value="Genomic_DNA"/>
</dbReference>
<evidence type="ECO:0000256" key="3">
    <source>
        <dbReference type="PIRSR" id="PIRSR610972-2"/>
    </source>
</evidence>
<feature type="site" description="Important for catalytic activity and assists the phosphoryl transfer reaction to Asp8 by balancing charge and orienting the reacting groups" evidence="5">
    <location>
        <position position="147"/>
    </location>
</feature>
<dbReference type="SFLD" id="SFLDG01135">
    <property type="entry name" value="C1.5.6:_HAD__Beta-PGM__Phospha"/>
    <property type="match status" value="1"/>
</dbReference>
<feature type="site" description="Important for catalytic activity and assists the phosphoryl transfer reaction to Asp8 by balancing charge and orienting the reacting groups" evidence="5">
    <location>
        <position position="116"/>
    </location>
</feature>
<dbReference type="PANTHER" id="PTHR43481">
    <property type="entry name" value="FRUCTOSE-1-PHOSPHATE PHOSPHATASE"/>
    <property type="match status" value="1"/>
</dbReference>
<reference evidence="6 7" key="1">
    <citation type="submission" date="2019-09" db="EMBL/GenBank/DDBJ databases">
        <title>NBRP : Genome information of microbial organism related human and environment.</title>
        <authorList>
            <person name="Hattori M."/>
            <person name="Oshima K."/>
            <person name="Inaba H."/>
            <person name="Suda W."/>
            <person name="Sakamoto M."/>
            <person name="Iino T."/>
            <person name="Kitahara M."/>
            <person name="Oshida Y."/>
            <person name="Iida T."/>
            <person name="Kudo T."/>
            <person name="Itoh T."/>
            <person name="Ohkuma M."/>
        </authorList>
    </citation>
    <scope>NUCLEOTIDE SEQUENCE [LARGE SCALE GENOMIC DNA]</scope>
    <source>
        <strain evidence="6 7">Mie-1</strain>
    </source>
</reference>
<dbReference type="SUPFAM" id="SSF56784">
    <property type="entry name" value="HAD-like"/>
    <property type="match status" value="1"/>
</dbReference>
<feature type="binding site" evidence="4">
    <location>
        <position position="13"/>
    </location>
    <ligand>
        <name>Mg(2+)</name>
        <dbReference type="ChEBI" id="CHEBI:18420"/>
    </ligand>
</feature>
<dbReference type="NCBIfam" id="TIGR01509">
    <property type="entry name" value="HAD-SF-IA-v3"/>
    <property type="match status" value="1"/>
</dbReference>
<dbReference type="InterPro" id="IPR023198">
    <property type="entry name" value="PGP-like_dom2"/>
</dbReference>
<dbReference type="GO" id="GO:0008801">
    <property type="term" value="F:beta-phosphoglucomutase activity"/>
    <property type="evidence" value="ECO:0007669"/>
    <property type="project" value="InterPro"/>
</dbReference>
<feature type="binding site" evidence="4">
    <location>
        <position position="172"/>
    </location>
    <ligand>
        <name>Mg(2+)</name>
        <dbReference type="ChEBI" id="CHEBI:18420"/>
    </ligand>
</feature>
<feature type="binding site" evidence="4">
    <location>
        <position position="11"/>
    </location>
    <ligand>
        <name>Mg(2+)</name>
        <dbReference type="ChEBI" id="CHEBI:18420"/>
    </ligand>
</feature>
<protein>
    <submittedName>
        <fullName evidence="6">Beta-phosphoglucomutase</fullName>
    </submittedName>
</protein>
<comment type="caution">
    <text evidence="6">The sequence shown here is derived from an EMBL/GenBank/DDBJ whole genome shotgun (WGS) entry which is preliminary data.</text>
</comment>
<gene>
    <name evidence="6" type="ORF">JCM17845_09160</name>
</gene>
<dbReference type="SFLD" id="SFLDS00003">
    <property type="entry name" value="Haloacid_Dehalogenase"/>
    <property type="match status" value="1"/>
</dbReference>
<feature type="binding site" evidence="3">
    <location>
        <begin position="46"/>
        <end position="51"/>
    </location>
    <ligand>
        <name>substrate</name>
    </ligand>
</feature>
<comment type="similarity">
    <text evidence="1">Belongs to the HAD-like hydrolase superfamily. CbbY/CbbZ/Gph/YieH family.</text>
</comment>
<dbReference type="GO" id="GO:0050308">
    <property type="term" value="F:sugar-phosphatase activity"/>
    <property type="evidence" value="ECO:0007669"/>
    <property type="project" value="TreeGrafter"/>
</dbReference>
<dbReference type="InterPro" id="IPR010972">
    <property type="entry name" value="Beta-PGM"/>
</dbReference>
<organism evidence="6 7">
    <name type="scientific">Iodidimonas gelatinilytica</name>
    <dbReference type="NCBI Taxonomy" id="1236966"/>
    <lineage>
        <taxon>Bacteria</taxon>
        <taxon>Pseudomonadati</taxon>
        <taxon>Pseudomonadota</taxon>
        <taxon>Alphaproteobacteria</taxon>
        <taxon>Iodidimonadales</taxon>
        <taxon>Iodidimonadaceae</taxon>
        <taxon>Iodidimonas</taxon>
    </lineage>
</organism>
<dbReference type="RefSeq" id="WP_150001950.1">
    <property type="nucleotide sequence ID" value="NZ_BKCM01000003.1"/>
</dbReference>
<dbReference type="Gene3D" id="3.40.50.1000">
    <property type="entry name" value="HAD superfamily/HAD-like"/>
    <property type="match status" value="1"/>
</dbReference>
<keyword evidence="4" id="KW-0479">Metal-binding</keyword>
<evidence type="ECO:0000256" key="1">
    <source>
        <dbReference type="ARBA" id="ARBA00006171"/>
    </source>
</evidence>
<feature type="binding site" evidence="3">
    <location>
        <position position="78"/>
    </location>
    <ligand>
        <name>substrate</name>
    </ligand>
</feature>
<dbReference type="InterPro" id="IPR006439">
    <property type="entry name" value="HAD-SF_hydro_IA"/>
</dbReference>
<dbReference type="Gene3D" id="1.10.150.240">
    <property type="entry name" value="Putative phosphatase, domain 2"/>
    <property type="match status" value="1"/>
</dbReference>
<feature type="binding site" evidence="3">
    <location>
        <position position="147"/>
    </location>
    <ligand>
        <name>substrate</name>
    </ligand>
</feature>
<dbReference type="NCBIfam" id="TIGR02009">
    <property type="entry name" value="PGMB-YQAB-SF"/>
    <property type="match status" value="1"/>
</dbReference>
<feature type="active site" description="Proton donor/acceptor" evidence="2">
    <location>
        <position position="13"/>
    </location>
</feature>
<evidence type="ECO:0000313" key="6">
    <source>
        <dbReference type="EMBL" id="GER00293.1"/>
    </source>
</evidence>
<dbReference type="SFLD" id="SFLDG01129">
    <property type="entry name" value="C1.5:_HAD__Beta-PGM__Phosphata"/>
    <property type="match status" value="1"/>
</dbReference>
<dbReference type="CDD" id="cd02598">
    <property type="entry name" value="HAD_BPGM"/>
    <property type="match status" value="1"/>
</dbReference>
<evidence type="ECO:0000256" key="4">
    <source>
        <dbReference type="PIRSR" id="PIRSR610972-3"/>
    </source>
</evidence>
<feature type="active site" description="Nucleophile" evidence="2">
    <location>
        <position position="11"/>
    </location>
</feature>
<comment type="cofactor">
    <cofactor evidence="4">
        <name>Mg(2+)</name>
        <dbReference type="ChEBI" id="CHEBI:18420"/>
    </cofactor>
    <text evidence="4">Binds 2 magnesium ions per subunit.</text>
</comment>
<feature type="binding site" evidence="3">
    <location>
        <begin position="116"/>
        <end position="120"/>
    </location>
    <ligand>
        <name>substrate</name>
    </ligand>
</feature>
<feature type="binding site" evidence="3">
    <location>
        <begin position="11"/>
        <end position="13"/>
    </location>
    <ligand>
        <name>substrate</name>
    </ligand>
</feature>
<evidence type="ECO:0000313" key="7">
    <source>
        <dbReference type="Proteomes" id="UP000325187"/>
    </source>
</evidence>